<proteinExistence type="predicted"/>
<dbReference type="InterPro" id="IPR027417">
    <property type="entry name" value="P-loop_NTPase"/>
</dbReference>
<accession>A0A7S8HAN1</accession>
<dbReference type="KEGG" id="kmn:HW532_02935"/>
<dbReference type="Gene3D" id="3.40.50.300">
    <property type="entry name" value="P-loop containing nucleotide triphosphate hydrolases"/>
    <property type="match status" value="1"/>
</dbReference>
<keyword evidence="2" id="KW-1185">Reference proteome</keyword>
<reference evidence="1 2" key="1">
    <citation type="submission" date="2020-06" db="EMBL/GenBank/DDBJ databases">
        <title>Genome sequence of 2 isolates from Red Sea Mangroves.</title>
        <authorList>
            <person name="Sefrji F."/>
            <person name="Michoud G."/>
            <person name="Merlino G."/>
            <person name="Daffonchio D."/>
        </authorList>
    </citation>
    <scope>NUCLEOTIDE SEQUENCE [LARGE SCALE GENOMIC DNA]</scope>
    <source>
        <strain evidence="1 2">R1DC25</strain>
    </source>
</reference>
<dbReference type="Proteomes" id="UP000593594">
    <property type="component" value="Chromosome"/>
</dbReference>
<dbReference type="EMBL" id="CP058214">
    <property type="protein sequence ID" value="QPC41760.1"/>
    <property type="molecule type" value="Genomic_DNA"/>
</dbReference>
<organism evidence="1 2">
    <name type="scientific">Kaustia mangrovi</name>
    <dbReference type="NCBI Taxonomy" id="2593653"/>
    <lineage>
        <taxon>Bacteria</taxon>
        <taxon>Pseudomonadati</taxon>
        <taxon>Pseudomonadota</taxon>
        <taxon>Alphaproteobacteria</taxon>
        <taxon>Hyphomicrobiales</taxon>
        <taxon>Parvibaculaceae</taxon>
        <taxon>Kaustia</taxon>
    </lineage>
</organism>
<dbReference type="SUPFAM" id="SSF52540">
    <property type="entry name" value="P-loop containing nucleoside triphosphate hydrolases"/>
    <property type="match status" value="1"/>
</dbReference>
<evidence type="ECO:0008006" key="3">
    <source>
        <dbReference type="Google" id="ProtNLM"/>
    </source>
</evidence>
<dbReference type="RefSeq" id="WP_213162987.1">
    <property type="nucleotide sequence ID" value="NZ_CP058214.1"/>
</dbReference>
<evidence type="ECO:0000313" key="1">
    <source>
        <dbReference type="EMBL" id="QPC41760.1"/>
    </source>
</evidence>
<evidence type="ECO:0000313" key="2">
    <source>
        <dbReference type="Proteomes" id="UP000593594"/>
    </source>
</evidence>
<dbReference type="AlphaFoldDB" id="A0A7S8HAN1"/>
<sequence length="327" mass="36945">MRLVLHAGTHKTGTTSLQRILAANRDVLRHRGYLYPLFRAEKTSHNPFAHELALCGPDGVGDLRRRISAGAGRDETVVVSAEELSARILGTRYWDGFDGEDYWDRRRAYLARLRGVLADFDEIAVHLCFRRHDDYAEALYATKVLSGQVRGAFGEFRSQCAPLFDYRAQLDAFRAVFDDVRIASYEALRPDVVTNMLDWIGLPALPDTGARANVTPDARLVFWHRHRSTGDRHRKAVLERARFVRTGGVSAGPGRSTLWASPEERQEFLGRCTDPEPGFFPPAPGRKETVSADLGEAQMRDIDRAFKDWRRRNGRFAGLFPDLFGGR</sequence>
<name>A0A7S8HAN1_9HYPH</name>
<gene>
    <name evidence="1" type="ORF">HW532_02935</name>
</gene>
<protein>
    <recommendedName>
        <fullName evidence="3">Sulfotransferase family protein</fullName>
    </recommendedName>
</protein>